<organism evidence="1 2">
    <name type="scientific">Araneus ventricosus</name>
    <name type="common">Orbweaver spider</name>
    <name type="synonym">Epeira ventricosa</name>
    <dbReference type="NCBI Taxonomy" id="182803"/>
    <lineage>
        <taxon>Eukaryota</taxon>
        <taxon>Metazoa</taxon>
        <taxon>Ecdysozoa</taxon>
        <taxon>Arthropoda</taxon>
        <taxon>Chelicerata</taxon>
        <taxon>Arachnida</taxon>
        <taxon>Araneae</taxon>
        <taxon>Araneomorphae</taxon>
        <taxon>Entelegynae</taxon>
        <taxon>Araneoidea</taxon>
        <taxon>Araneidae</taxon>
        <taxon>Araneus</taxon>
    </lineage>
</organism>
<dbReference type="AlphaFoldDB" id="A0A4Y1ZU06"/>
<feature type="non-terminal residue" evidence="1">
    <location>
        <position position="115"/>
    </location>
</feature>
<name>A0A4Y1ZU06_ARAVE</name>
<evidence type="ECO:0000313" key="2">
    <source>
        <dbReference type="Proteomes" id="UP000499080"/>
    </source>
</evidence>
<reference evidence="1 2" key="1">
    <citation type="journal article" date="2019" name="Sci. Rep.">
        <title>Orb-weaving spider Araneus ventricosus genome elucidates the spidroin gene catalogue.</title>
        <authorList>
            <person name="Kono N."/>
            <person name="Nakamura H."/>
            <person name="Ohtoshi R."/>
            <person name="Moran D.A.P."/>
            <person name="Shinohara A."/>
            <person name="Yoshida Y."/>
            <person name="Fujiwara M."/>
            <person name="Mori M."/>
            <person name="Tomita M."/>
            <person name="Arakawa K."/>
        </authorList>
    </citation>
    <scope>NUCLEOTIDE SEQUENCE [LARGE SCALE GENOMIC DNA]</scope>
</reference>
<gene>
    <name evidence="1" type="ORF">AVEN_198679_1</name>
</gene>
<keyword evidence="2" id="KW-1185">Reference proteome</keyword>
<dbReference type="Proteomes" id="UP000499080">
    <property type="component" value="Unassembled WGS sequence"/>
</dbReference>
<evidence type="ECO:0000313" key="1">
    <source>
        <dbReference type="EMBL" id="GBL67161.1"/>
    </source>
</evidence>
<sequence length="115" mass="12545">MTRSTPELVFLYPNVLTTPEVVPLAPKYDLRCKERRLLERTDFFLPGSGRGDETVQAVPVRHAVLFHPTGTVAVMVTGTETWCGVLSGRPSYVHPTGTVAVMVTGAETWCDVLSG</sequence>
<proteinExistence type="predicted"/>
<comment type="caution">
    <text evidence="1">The sequence shown here is derived from an EMBL/GenBank/DDBJ whole genome shotgun (WGS) entry which is preliminary data.</text>
</comment>
<dbReference type="EMBL" id="BGPR01077745">
    <property type="protein sequence ID" value="GBL67161.1"/>
    <property type="molecule type" value="Genomic_DNA"/>
</dbReference>
<protein>
    <submittedName>
        <fullName evidence="1">Uncharacterized protein</fullName>
    </submittedName>
</protein>
<accession>A0A4Y1ZU06</accession>